<evidence type="ECO:0000256" key="1">
    <source>
        <dbReference type="SAM" id="MobiDB-lite"/>
    </source>
</evidence>
<accession>A0A6G0HQB9</accession>
<feature type="region of interest" description="Disordered" evidence="1">
    <location>
        <begin position="257"/>
        <end position="280"/>
    </location>
</feature>
<dbReference type="Proteomes" id="UP000424527">
    <property type="component" value="Unassembled WGS sequence"/>
</dbReference>
<evidence type="ECO:0000313" key="3">
    <source>
        <dbReference type="Proteomes" id="UP000424527"/>
    </source>
</evidence>
<sequence>MCLEAMDTRSKHSKADRLRKTMRPAAAKLRWKVLHVATEEEEKEVEEAFNLPCRTTAMKSTTNKRHPCREQRRAQLAKLSKILEEMDSSNNNKLNKKIKKEKKEEAAAACAGAMAPENTTQYLMSNVYADLKSSDTQAETASHETASQLYGESLSPSSVYSALDRGYESCLAFQQRDFDALFDLCNDFPDKDKCKSGALDGARPAQPCRGRPWQLCSGSTPEERIKRTPAPCLAWPRIVKSSHCCLSVFQVSPLSGQNGSTVRRGARRPKEVGLHVTDTR</sequence>
<dbReference type="EMBL" id="REGW02000020">
    <property type="protein sequence ID" value="KAE8281395.1"/>
    <property type="molecule type" value="Genomic_DNA"/>
</dbReference>
<gene>
    <name evidence="2" type="ORF">D5F01_LYC20374</name>
</gene>
<organism evidence="2 3">
    <name type="scientific">Larimichthys crocea</name>
    <name type="common">Large yellow croaker</name>
    <name type="synonym">Pseudosciaena crocea</name>
    <dbReference type="NCBI Taxonomy" id="215358"/>
    <lineage>
        <taxon>Eukaryota</taxon>
        <taxon>Metazoa</taxon>
        <taxon>Chordata</taxon>
        <taxon>Craniata</taxon>
        <taxon>Vertebrata</taxon>
        <taxon>Euteleostomi</taxon>
        <taxon>Actinopterygii</taxon>
        <taxon>Neopterygii</taxon>
        <taxon>Teleostei</taxon>
        <taxon>Neoteleostei</taxon>
        <taxon>Acanthomorphata</taxon>
        <taxon>Eupercaria</taxon>
        <taxon>Sciaenidae</taxon>
        <taxon>Larimichthys</taxon>
    </lineage>
</organism>
<protein>
    <submittedName>
        <fullName evidence="2">Uncharacterized protein</fullName>
    </submittedName>
</protein>
<evidence type="ECO:0000313" key="2">
    <source>
        <dbReference type="EMBL" id="KAE8281395.1"/>
    </source>
</evidence>
<feature type="compositionally biased region" description="Basic and acidic residues" evidence="1">
    <location>
        <begin position="268"/>
        <end position="280"/>
    </location>
</feature>
<reference evidence="2 3" key="1">
    <citation type="submission" date="2019-07" db="EMBL/GenBank/DDBJ databases">
        <title>Chromosome genome assembly for large yellow croaker.</title>
        <authorList>
            <person name="Xiao S."/>
        </authorList>
    </citation>
    <scope>NUCLEOTIDE SEQUENCE [LARGE SCALE GENOMIC DNA]</scope>
    <source>
        <strain evidence="2">JMULYC20181020</strain>
        <tissue evidence="2">Muscle</tissue>
    </source>
</reference>
<comment type="caution">
    <text evidence="2">The sequence shown here is derived from an EMBL/GenBank/DDBJ whole genome shotgun (WGS) entry which is preliminary data.</text>
</comment>
<dbReference type="AlphaFoldDB" id="A0A6G0HQB9"/>
<name>A0A6G0HQB9_LARCR</name>
<keyword evidence="3" id="KW-1185">Reference proteome</keyword>
<proteinExistence type="predicted"/>